<name>A0ABW1ELB6_9BACT</name>
<sequence length="110" mass="12389">MEDLSVARSSFSKSGFAVRWAFAALWFLLSECQIIWFRKSSTSPGLFGELGIHFFLLVPAIITYLLWTKIRGLELGDELAPRTATVLKKEVSSQLAFTYAAIYSILMFIS</sequence>
<comment type="caution">
    <text evidence="2">The sequence shown here is derived from an EMBL/GenBank/DDBJ whole genome shotgun (WGS) entry which is preliminary data.</text>
</comment>
<dbReference type="Proteomes" id="UP001596091">
    <property type="component" value="Unassembled WGS sequence"/>
</dbReference>
<feature type="transmembrane region" description="Helical" evidence="1">
    <location>
        <begin position="50"/>
        <end position="67"/>
    </location>
</feature>
<proteinExistence type="predicted"/>
<keyword evidence="1" id="KW-0812">Transmembrane</keyword>
<dbReference type="RefSeq" id="WP_263342471.1">
    <property type="nucleotide sequence ID" value="NZ_JAGSYH010000012.1"/>
</dbReference>
<keyword evidence="3" id="KW-1185">Reference proteome</keyword>
<organism evidence="2 3">
    <name type="scientific">Acidicapsa dinghuensis</name>
    <dbReference type="NCBI Taxonomy" id="2218256"/>
    <lineage>
        <taxon>Bacteria</taxon>
        <taxon>Pseudomonadati</taxon>
        <taxon>Acidobacteriota</taxon>
        <taxon>Terriglobia</taxon>
        <taxon>Terriglobales</taxon>
        <taxon>Acidobacteriaceae</taxon>
        <taxon>Acidicapsa</taxon>
    </lineage>
</organism>
<evidence type="ECO:0000256" key="1">
    <source>
        <dbReference type="SAM" id="Phobius"/>
    </source>
</evidence>
<keyword evidence="1" id="KW-0472">Membrane</keyword>
<feature type="transmembrane region" description="Helical" evidence="1">
    <location>
        <begin position="20"/>
        <end position="38"/>
    </location>
</feature>
<protein>
    <submittedName>
        <fullName evidence="2">Uncharacterized protein</fullName>
    </submittedName>
</protein>
<evidence type="ECO:0000313" key="2">
    <source>
        <dbReference type="EMBL" id="MFC5863758.1"/>
    </source>
</evidence>
<keyword evidence="1" id="KW-1133">Transmembrane helix</keyword>
<reference evidence="3" key="1">
    <citation type="journal article" date="2019" name="Int. J. Syst. Evol. Microbiol.">
        <title>The Global Catalogue of Microorganisms (GCM) 10K type strain sequencing project: providing services to taxonomists for standard genome sequencing and annotation.</title>
        <authorList>
            <consortium name="The Broad Institute Genomics Platform"/>
            <consortium name="The Broad Institute Genome Sequencing Center for Infectious Disease"/>
            <person name="Wu L."/>
            <person name="Ma J."/>
        </authorList>
    </citation>
    <scope>NUCLEOTIDE SEQUENCE [LARGE SCALE GENOMIC DNA]</scope>
    <source>
        <strain evidence="3">JCM 4087</strain>
    </source>
</reference>
<accession>A0ABW1ELB6</accession>
<dbReference type="EMBL" id="JBHSPH010000006">
    <property type="protein sequence ID" value="MFC5863758.1"/>
    <property type="molecule type" value="Genomic_DNA"/>
</dbReference>
<gene>
    <name evidence="2" type="ORF">ACFPT7_15730</name>
</gene>
<evidence type="ECO:0000313" key="3">
    <source>
        <dbReference type="Proteomes" id="UP001596091"/>
    </source>
</evidence>